<evidence type="ECO:0000259" key="1">
    <source>
        <dbReference type="Pfam" id="PF13524"/>
    </source>
</evidence>
<protein>
    <submittedName>
        <fullName evidence="2">Glycosyltransferase involved in cell wall biosynthesis</fullName>
    </submittedName>
</protein>
<dbReference type="Pfam" id="PF13524">
    <property type="entry name" value="Glyco_trans_1_2"/>
    <property type="match status" value="1"/>
</dbReference>
<evidence type="ECO:0000313" key="2">
    <source>
        <dbReference type="EMBL" id="MDR7155674.1"/>
    </source>
</evidence>
<reference evidence="2 3" key="1">
    <citation type="submission" date="2023-07" db="EMBL/GenBank/DDBJ databases">
        <title>Sorghum-associated microbial communities from plants grown in Nebraska, USA.</title>
        <authorList>
            <person name="Schachtman D."/>
        </authorList>
    </citation>
    <scope>NUCLEOTIDE SEQUENCE [LARGE SCALE GENOMIC DNA]</scope>
    <source>
        <strain evidence="2 3">4256</strain>
    </source>
</reference>
<proteinExistence type="predicted"/>
<name>A0ABU1X288_SPHXE</name>
<dbReference type="SUPFAM" id="SSF53756">
    <property type="entry name" value="UDP-Glycosyltransferase/glycogen phosphorylase"/>
    <property type="match status" value="1"/>
</dbReference>
<dbReference type="Pfam" id="PF13692">
    <property type="entry name" value="Glyco_trans_1_4"/>
    <property type="match status" value="1"/>
</dbReference>
<dbReference type="InterPro" id="IPR055259">
    <property type="entry name" value="YkvP/CgeB_Glyco_trans-like"/>
</dbReference>
<dbReference type="EMBL" id="JAVDWV010000010">
    <property type="protein sequence ID" value="MDR7155674.1"/>
    <property type="molecule type" value="Genomic_DNA"/>
</dbReference>
<evidence type="ECO:0000313" key="3">
    <source>
        <dbReference type="Proteomes" id="UP001267638"/>
    </source>
</evidence>
<accession>A0ABU1X288</accession>
<dbReference type="RefSeq" id="WP_310225169.1">
    <property type="nucleotide sequence ID" value="NZ_JAVDWV010000010.1"/>
</dbReference>
<comment type="caution">
    <text evidence="2">The sequence shown here is derived from an EMBL/GenBank/DDBJ whole genome shotgun (WGS) entry which is preliminary data.</text>
</comment>
<dbReference type="Gene3D" id="3.40.50.2000">
    <property type="entry name" value="Glycogen Phosphorylase B"/>
    <property type="match status" value="1"/>
</dbReference>
<dbReference type="Proteomes" id="UP001267638">
    <property type="component" value="Unassembled WGS sequence"/>
</dbReference>
<keyword evidence="3" id="KW-1185">Reference proteome</keyword>
<feature type="domain" description="Spore protein YkvP/CgeB glycosyl transferase-like" evidence="1">
    <location>
        <begin position="463"/>
        <end position="616"/>
    </location>
</feature>
<gene>
    <name evidence="2" type="ORF">J2W40_002506</name>
</gene>
<organism evidence="2 3">
    <name type="scientific">Sphingobium xenophagum</name>
    <dbReference type="NCBI Taxonomy" id="121428"/>
    <lineage>
        <taxon>Bacteria</taxon>
        <taxon>Pseudomonadati</taxon>
        <taxon>Pseudomonadota</taxon>
        <taxon>Alphaproteobacteria</taxon>
        <taxon>Sphingomonadales</taxon>
        <taxon>Sphingomonadaceae</taxon>
        <taxon>Sphingobium</taxon>
    </lineage>
</organism>
<sequence>MNDKNVIGSIDSIEGGIISGWVKRENRDIPFLIDAFINGEVIATGVVADNFREDVKAAGFGDGAYGFAIPFESDSASGPVMVAIRESGFTEALISRTFYIPYAEADEIFHNAVRFRQILEKTGLWQSAPLTDAEQQDAISDPARLCFDPVFFSSIWPGYRSSDSVEQGLEIFRQLSTTGTLQPNLLFAEAWYRRQNKAAAQALICGHDRSGLDHFLRSGLRSGFSPTDRISSPIVPTPSINGDLPNLVMDWLDGPSDVVPAHLEFHLPGADQVSDRSQLAQAFKNAASITPPVKPGTILSTALQRWLDGKDLVIINSNTHTRNIHITRAILNDAIDLIGKEHVHLASYHNVVKICAKLQNPVLICIDGQRLNSDIIKFAISYCSSAMLWTFDDPYNLNLHLKTADLFDLICTNDLFSLPSYGEKGFYLPLGASTELLKAPMPEDEQFDIFFCGTAWPNRIVLINRLMRDRPNLRFKIALTYNPAVPLLPLTGSTSSYVQSLSFADFIEYARRSRITLSLHRNFSGTDAFGVSTNPGPRVFEIGAAGAYQISENGGDGFHALFPSDLLSYYDDYDELLRLIDAALADTAGRREAALRLRNRVAELHSYQHRLVTILEQLMRIDAQRPAPVAVPQPARPKLLYVVHNIIRKPGFGGLEVHQDILAQNLRNHYDIYFFYCESLEGGSRRGILTDSEYEPIEVSRATFGISHNNLENPELEKFFGSCLAQYEFSMIHFFHFINQTPSLAYIAQSYGVPYGISFHDFYTMCRQHILIDHKGNYCKNDRMKLSDCDICLLNSYEFPILSQLARRDYYGDVIANAGTLMFVSGAAKGIHEGVYPQTALAGSARVHGAPIPNSKWTLMRQSNRNVQDAGDRPTRFMILGNFDDHKGAKYLLDAINACKPIDAEFHFHGGINEKVQERFATKLGARAHFHGRYSPGEVDIAQYDFSLHLSVWPETYCQTLSEAWAARVVPIVTDIGALGQRVEHGVNGYKVDPERPATLGALLVSIADDRASYLALRDTITDALFLDQEQHATLYHEAYQQVLSRSIAPRQNKPMDVPAVGVTMDVLQRRRRTPFWNKGKGPHSANREVVPNAALISQLGRLRPFHGTIEAAEGALDQVGKTQVVDLPEGPIEIKNAQPLELHGWVRRQSMPKQQPVAILKTQQGIFLHSLAVEERGDVGTAFADSYAQYWGMAGEIRLLTPDAMITGVVDVSLGWLDAEAAIVRTGGNSVQVVAKFGG</sequence>